<protein>
    <submittedName>
        <fullName evidence="1">Uncharacterized protein</fullName>
    </submittedName>
</protein>
<dbReference type="Proteomes" id="UP000015530">
    <property type="component" value="Unassembled WGS sequence"/>
</dbReference>
<comment type="caution">
    <text evidence="1">The sequence shown here is derived from an EMBL/GenBank/DDBJ whole genome shotgun (WGS) entry which is preliminary data.</text>
</comment>
<reference evidence="2" key="1">
    <citation type="journal article" date="2013" name="Mol. Plant Microbe Interact.">
        <title>Global aspects of pacC regulation of pathogenicity genes in Colletotrichum gloeosporioides as revealed by transcriptome analysis.</title>
        <authorList>
            <person name="Alkan N."/>
            <person name="Meng X."/>
            <person name="Friedlander G."/>
            <person name="Reuveni E."/>
            <person name="Sukno S."/>
            <person name="Sherman A."/>
            <person name="Thon M."/>
            <person name="Fluhr R."/>
            <person name="Prusky D."/>
        </authorList>
    </citation>
    <scope>NUCLEOTIDE SEQUENCE [LARGE SCALE GENOMIC DNA]</scope>
    <source>
        <strain evidence="2">Cg-14</strain>
    </source>
</reference>
<dbReference type="AlphaFoldDB" id="T0LL05"/>
<sequence>MSAIPATCPGMIPSKIV</sequence>
<dbReference type="HOGENOM" id="CLU_3431971_0_0_1"/>
<gene>
    <name evidence="1" type="ORF">CGLO_08026</name>
</gene>
<evidence type="ECO:0000313" key="2">
    <source>
        <dbReference type="Proteomes" id="UP000015530"/>
    </source>
</evidence>
<name>T0LL05_COLGC</name>
<accession>T0LL05</accession>
<evidence type="ECO:0000313" key="1">
    <source>
        <dbReference type="EMBL" id="EQB52356.1"/>
    </source>
</evidence>
<organism evidence="1 2">
    <name type="scientific">Colletotrichum gloeosporioides (strain Cg-14)</name>
    <name type="common">Anthracnose fungus</name>
    <name type="synonym">Glomerella cingulata</name>
    <dbReference type="NCBI Taxonomy" id="1237896"/>
    <lineage>
        <taxon>Eukaryota</taxon>
        <taxon>Fungi</taxon>
        <taxon>Dikarya</taxon>
        <taxon>Ascomycota</taxon>
        <taxon>Pezizomycotina</taxon>
        <taxon>Sordariomycetes</taxon>
        <taxon>Hypocreomycetidae</taxon>
        <taxon>Glomerellales</taxon>
        <taxon>Glomerellaceae</taxon>
        <taxon>Colletotrichum</taxon>
        <taxon>Colletotrichum gloeosporioides species complex</taxon>
    </lineage>
</organism>
<proteinExistence type="predicted"/>
<dbReference type="EMBL" id="AMYD01001613">
    <property type="protein sequence ID" value="EQB52356.1"/>
    <property type="molecule type" value="Genomic_DNA"/>
</dbReference>